<reference evidence="3" key="1">
    <citation type="submission" date="2017-02" db="UniProtKB">
        <authorList>
            <consortium name="WormBaseParasite"/>
        </authorList>
    </citation>
    <scope>IDENTIFICATION</scope>
</reference>
<protein>
    <submittedName>
        <fullName evidence="3">Clip domain-containing protein</fullName>
    </submittedName>
</protein>
<feature type="region of interest" description="Disordered" evidence="1">
    <location>
        <begin position="26"/>
        <end position="46"/>
    </location>
</feature>
<name>A0A0M3ICS7_ASCLU</name>
<dbReference type="WBParaSite" id="ALUE_0001572401-mRNA-1">
    <property type="protein sequence ID" value="ALUE_0001572401-mRNA-1"/>
    <property type="gene ID" value="ALUE_0001572401"/>
</dbReference>
<accession>A0A0M3ICS7</accession>
<sequence length="181" mass="19092">MPIVGVLTHTMTPIATTTKPSTAFNHLSVDTSTPPSSALSPITPKAVTSSEHPTLINGFGVSMPVESQLLRRFEASLGQIPGLKYPSINTLNKPLEEIVSPSNLETSISSIPSLAALVNVGNGEDSFVISPCIEPNPSGTYVHSCASKPSMCPQGTFCQIGAASQQSVCCPIISKYYLLFR</sequence>
<proteinExistence type="predicted"/>
<evidence type="ECO:0000313" key="2">
    <source>
        <dbReference type="Proteomes" id="UP000036681"/>
    </source>
</evidence>
<dbReference type="Proteomes" id="UP000036681">
    <property type="component" value="Unplaced"/>
</dbReference>
<dbReference type="AlphaFoldDB" id="A0A0M3ICS7"/>
<organism evidence="2 3">
    <name type="scientific">Ascaris lumbricoides</name>
    <name type="common">Giant roundworm</name>
    <dbReference type="NCBI Taxonomy" id="6252"/>
    <lineage>
        <taxon>Eukaryota</taxon>
        <taxon>Metazoa</taxon>
        <taxon>Ecdysozoa</taxon>
        <taxon>Nematoda</taxon>
        <taxon>Chromadorea</taxon>
        <taxon>Rhabditida</taxon>
        <taxon>Spirurina</taxon>
        <taxon>Ascaridomorpha</taxon>
        <taxon>Ascaridoidea</taxon>
        <taxon>Ascarididae</taxon>
        <taxon>Ascaris</taxon>
    </lineage>
</organism>
<evidence type="ECO:0000256" key="1">
    <source>
        <dbReference type="SAM" id="MobiDB-lite"/>
    </source>
</evidence>
<evidence type="ECO:0000313" key="3">
    <source>
        <dbReference type="WBParaSite" id="ALUE_0001572401-mRNA-1"/>
    </source>
</evidence>
<keyword evidence="2" id="KW-1185">Reference proteome</keyword>